<proteinExistence type="predicted"/>
<accession>A0A1M6B470</accession>
<evidence type="ECO:0008006" key="4">
    <source>
        <dbReference type="Google" id="ProtNLM"/>
    </source>
</evidence>
<keyword evidence="1" id="KW-0732">Signal</keyword>
<evidence type="ECO:0000313" key="3">
    <source>
        <dbReference type="Proteomes" id="UP000184432"/>
    </source>
</evidence>
<gene>
    <name evidence="2" type="ORF">SAMN04488508_101620</name>
</gene>
<dbReference type="STRING" id="570521.SAMN04488508_101620"/>
<reference evidence="3" key="1">
    <citation type="submission" date="2016-11" db="EMBL/GenBank/DDBJ databases">
        <authorList>
            <person name="Varghese N."/>
            <person name="Submissions S."/>
        </authorList>
    </citation>
    <scope>NUCLEOTIDE SEQUENCE [LARGE SCALE GENOMIC DNA]</scope>
    <source>
        <strain evidence="3">DSM 22623</strain>
    </source>
</reference>
<feature type="signal peptide" evidence="1">
    <location>
        <begin position="1"/>
        <end position="27"/>
    </location>
</feature>
<feature type="chain" id="PRO_5012341618" description="DUF4488 domain-containing protein" evidence="1">
    <location>
        <begin position="28"/>
        <end position="176"/>
    </location>
</feature>
<name>A0A1M6B470_9FLAO</name>
<evidence type="ECO:0000313" key="2">
    <source>
        <dbReference type="EMBL" id="SHI43534.1"/>
    </source>
</evidence>
<organism evidence="2 3">
    <name type="scientific">Aquimarina spongiae</name>
    <dbReference type="NCBI Taxonomy" id="570521"/>
    <lineage>
        <taxon>Bacteria</taxon>
        <taxon>Pseudomonadati</taxon>
        <taxon>Bacteroidota</taxon>
        <taxon>Flavobacteriia</taxon>
        <taxon>Flavobacteriales</taxon>
        <taxon>Flavobacteriaceae</taxon>
        <taxon>Aquimarina</taxon>
    </lineage>
</organism>
<keyword evidence="3" id="KW-1185">Reference proteome</keyword>
<dbReference type="RefSeq" id="WP_073313770.1">
    <property type="nucleotide sequence ID" value="NZ_FQYP01000001.1"/>
</dbReference>
<dbReference type="AlphaFoldDB" id="A0A1M6B470"/>
<protein>
    <recommendedName>
        <fullName evidence="4">DUF4488 domain-containing protein</fullName>
    </recommendedName>
</protein>
<dbReference type="OrthoDB" id="1160623at2"/>
<dbReference type="EMBL" id="FQYP01000001">
    <property type="protein sequence ID" value="SHI43534.1"/>
    <property type="molecule type" value="Genomic_DNA"/>
</dbReference>
<evidence type="ECO:0000256" key="1">
    <source>
        <dbReference type="SAM" id="SignalP"/>
    </source>
</evidence>
<dbReference type="Proteomes" id="UP000184432">
    <property type="component" value="Unassembled WGS sequence"/>
</dbReference>
<sequence>MKNSTLLFRSLAVILLLGGSAHLVSYASEQTVDNTISPVDESIELQTSKSEENTLLLKDTSDYNEETDYIIGNWKTMYNSKDFKGAIVFIIKKEKGVFNAYTHAYEDENGDSEKAKGHKILMIKSFDGYKGKGIYKVTYEKQTYDIECEIDMVDENTFKLSYDYYGYSDVETWKRQ</sequence>